<organism evidence="1 2">
    <name type="scientific">Phialemonium thermophilum</name>
    <dbReference type="NCBI Taxonomy" id="223376"/>
    <lineage>
        <taxon>Eukaryota</taxon>
        <taxon>Fungi</taxon>
        <taxon>Dikarya</taxon>
        <taxon>Ascomycota</taxon>
        <taxon>Pezizomycotina</taxon>
        <taxon>Sordariomycetes</taxon>
        <taxon>Sordariomycetidae</taxon>
        <taxon>Cephalothecales</taxon>
        <taxon>Cephalothecaceae</taxon>
        <taxon>Phialemonium</taxon>
    </lineage>
</organism>
<evidence type="ECO:0008006" key="3">
    <source>
        <dbReference type="Google" id="ProtNLM"/>
    </source>
</evidence>
<reference evidence="1 2" key="1">
    <citation type="journal article" date="2024" name="Commun. Biol.">
        <title>Comparative genomic analysis of thermophilic fungi reveals convergent evolutionary adaptations and gene losses.</title>
        <authorList>
            <person name="Steindorff A.S."/>
            <person name="Aguilar-Pontes M.V."/>
            <person name="Robinson A.J."/>
            <person name="Andreopoulos B."/>
            <person name="LaButti K."/>
            <person name="Kuo A."/>
            <person name="Mondo S."/>
            <person name="Riley R."/>
            <person name="Otillar R."/>
            <person name="Haridas S."/>
            <person name="Lipzen A."/>
            <person name="Grimwood J."/>
            <person name="Schmutz J."/>
            <person name="Clum A."/>
            <person name="Reid I.D."/>
            <person name="Moisan M.C."/>
            <person name="Butler G."/>
            <person name="Nguyen T.T.M."/>
            <person name="Dewar K."/>
            <person name="Conant G."/>
            <person name="Drula E."/>
            <person name="Henrissat B."/>
            <person name="Hansel C."/>
            <person name="Singer S."/>
            <person name="Hutchinson M.I."/>
            <person name="de Vries R.P."/>
            <person name="Natvig D.O."/>
            <person name="Powell A.J."/>
            <person name="Tsang A."/>
            <person name="Grigoriev I.V."/>
        </authorList>
    </citation>
    <scope>NUCLEOTIDE SEQUENCE [LARGE SCALE GENOMIC DNA]</scope>
    <source>
        <strain evidence="1 2">ATCC 24622</strain>
    </source>
</reference>
<dbReference type="PANTHER" id="PTHR35569">
    <property type="entry name" value="CYANAMIDE HYDRATASE DDI2-RELATED"/>
    <property type="match status" value="1"/>
</dbReference>
<comment type="caution">
    <text evidence="1">The sequence shown here is derived from an EMBL/GenBank/DDBJ whole genome shotgun (WGS) entry which is preliminary data.</text>
</comment>
<dbReference type="InterPro" id="IPR017771">
    <property type="entry name" value="Cyanamide_hydratase_HD"/>
</dbReference>
<gene>
    <name evidence="1" type="ORF">VTK73DRAFT_1380</name>
</gene>
<dbReference type="PANTHER" id="PTHR35569:SF1">
    <property type="entry name" value="CYANAMIDE HYDRATASE DDI2-RELATED"/>
    <property type="match status" value="1"/>
</dbReference>
<name>A0ABR3XAW6_9PEZI</name>
<evidence type="ECO:0000313" key="2">
    <source>
        <dbReference type="Proteomes" id="UP001586593"/>
    </source>
</evidence>
<dbReference type="NCBIfam" id="TIGR03401">
    <property type="entry name" value="cyanamide_fam"/>
    <property type="match status" value="1"/>
</dbReference>
<keyword evidence="2" id="KW-1185">Reference proteome</keyword>
<dbReference type="Proteomes" id="UP001586593">
    <property type="component" value="Unassembled WGS sequence"/>
</dbReference>
<accession>A0ABR3XAW6</accession>
<sequence>MRKNSFLRRHIITPCECITSQFPDQSRVLSPSTLAFPCLLHDIGTAPSNLRSSFLSFEFPGSILALNLLQNSESTNGAAACPRPQAESVAEAILRHQDIGARGAVTFLTQLLPLATIYDNVSTRPGAEAPVPVHKVTRRSVDAVWPRTAWAGCFAATVREEVRRKPWATTTRLGAKEFALAMEAHGRKVNS</sequence>
<evidence type="ECO:0000313" key="1">
    <source>
        <dbReference type="EMBL" id="KAL1872774.1"/>
    </source>
</evidence>
<proteinExistence type="predicted"/>
<protein>
    <recommendedName>
        <fullName evidence="3">HD domain-containing protein</fullName>
    </recommendedName>
</protein>
<dbReference type="EMBL" id="JAZHXJ010000133">
    <property type="protein sequence ID" value="KAL1872774.1"/>
    <property type="molecule type" value="Genomic_DNA"/>
</dbReference>